<dbReference type="PIRSF" id="PIRSF037945">
    <property type="entry name" value="PGRPs"/>
    <property type="match status" value="1"/>
</dbReference>
<comment type="similarity">
    <text evidence="1 7">Belongs to the N-acetylmuramoyl-L-alanine amidase 2 family.</text>
</comment>
<dbReference type="InterPro" id="IPR015510">
    <property type="entry name" value="PGRP"/>
</dbReference>
<evidence type="ECO:0000259" key="10">
    <source>
        <dbReference type="SMART" id="SM00644"/>
    </source>
</evidence>
<dbReference type="GO" id="GO:0009253">
    <property type="term" value="P:peptidoglycan catabolic process"/>
    <property type="evidence" value="ECO:0007669"/>
    <property type="project" value="InterPro"/>
</dbReference>
<evidence type="ECO:0000313" key="13">
    <source>
        <dbReference type="EnsemblMetazoa" id="NP_001037560.1"/>
    </source>
</evidence>
<reference evidence="13" key="3">
    <citation type="submission" date="2022-06" db="UniProtKB">
        <authorList>
            <consortium name="EnsemblMetazoa"/>
        </authorList>
    </citation>
    <scope>IDENTIFICATION</scope>
    <source>
        <strain evidence="13">p50T (Dazao)</strain>
    </source>
</reference>
<keyword evidence="6 8" id="KW-1015">Disulfide bond</keyword>
<protein>
    <recommendedName>
        <fullName evidence="7">Peptidoglycan-recognition protein</fullName>
    </recommendedName>
</protein>
<dbReference type="CDD" id="cd06583">
    <property type="entry name" value="PGRP"/>
    <property type="match status" value="1"/>
</dbReference>
<dbReference type="InterPro" id="IPR017331">
    <property type="entry name" value="Peptidoglycan_recognition"/>
</dbReference>
<evidence type="ECO:0000256" key="9">
    <source>
        <dbReference type="SAM" id="SignalP"/>
    </source>
</evidence>
<gene>
    <name evidence="13" type="primary">732851</name>
</gene>
<organism evidence="12">
    <name type="scientific">Bombyx mori</name>
    <name type="common">Silk moth</name>
    <dbReference type="NCBI Taxonomy" id="7091"/>
    <lineage>
        <taxon>Eukaryota</taxon>
        <taxon>Metazoa</taxon>
        <taxon>Ecdysozoa</taxon>
        <taxon>Arthropoda</taxon>
        <taxon>Hexapoda</taxon>
        <taxon>Insecta</taxon>
        <taxon>Pterygota</taxon>
        <taxon>Neoptera</taxon>
        <taxon>Endopterygota</taxon>
        <taxon>Lepidoptera</taxon>
        <taxon>Glossata</taxon>
        <taxon>Ditrysia</taxon>
        <taxon>Bombycoidea</taxon>
        <taxon>Bombycidae</taxon>
        <taxon>Bombycinae</taxon>
        <taxon>Bombyx</taxon>
    </lineage>
</organism>
<dbReference type="SMR" id="Q8WSZ1"/>
<dbReference type="HOGENOM" id="CLU_037559_3_2_1"/>
<comment type="subunit">
    <text evidence="2">Monomer.</text>
</comment>
<dbReference type="GO" id="GO:0042834">
    <property type="term" value="F:peptidoglycan binding"/>
    <property type="evidence" value="ECO:0007669"/>
    <property type="project" value="InterPro"/>
</dbReference>
<dbReference type="SMART" id="SM00644">
    <property type="entry name" value="Ami_2"/>
    <property type="match status" value="1"/>
</dbReference>
<dbReference type="InterPro" id="IPR006619">
    <property type="entry name" value="PGRP_domain_met/bac"/>
</dbReference>
<dbReference type="EMBL" id="AF441723">
    <property type="protein sequence ID" value="AAL32058.1"/>
    <property type="molecule type" value="mRNA"/>
</dbReference>
<evidence type="ECO:0000256" key="3">
    <source>
        <dbReference type="ARBA" id="ARBA00022588"/>
    </source>
</evidence>
<feature type="disulfide bond" evidence="8">
    <location>
        <begin position="61"/>
        <end position="67"/>
    </location>
</feature>
<keyword evidence="5 7" id="KW-0391">Immunity</keyword>
<dbReference type="Pfam" id="PF01510">
    <property type="entry name" value="Amidase_2"/>
    <property type="match status" value="1"/>
</dbReference>
<dbReference type="Proteomes" id="UP000005204">
    <property type="component" value="Unassembled WGS sequence"/>
</dbReference>
<name>Q8WSZ1_BOMMO</name>
<feature type="domain" description="N-acetylmuramoyl-L-alanine amidase" evidence="10">
    <location>
        <begin position="36"/>
        <end position="173"/>
    </location>
</feature>
<evidence type="ECO:0000256" key="6">
    <source>
        <dbReference type="ARBA" id="ARBA00023157"/>
    </source>
</evidence>
<feature type="disulfide bond" evidence="8">
    <location>
        <begin position="25"/>
        <end position="147"/>
    </location>
</feature>
<dbReference type="SUPFAM" id="SSF55846">
    <property type="entry name" value="N-acetylmuramoyl-L-alanine amidase-like"/>
    <property type="match status" value="1"/>
</dbReference>
<dbReference type="AlphaFoldDB" id="Q8WSZ1"/>
<dbReference type="InterPro" id="IPR036505">
    <property type="entry name" value="Amidase/PGRP_sf"/>
</dbReference>
<keyword evidence="14" id="KW-1185">Reference proteome</keyword>
<dbReference type="SMART" id="SM00701">
    <property type="entry name" value="PGRP"/>
    <property type="match status" value="1"/>
</dbReference>
<dbReference type="PANTHER" id="PTHR11022:SF41">
    <property type="entry name" value="PEPTIDOGLYCAN-RECOGNITION PROTEIN LC-RELATED"/>
    <property type="match status" value="1"/>
</dbReference>
<sequence length="195" mass="21478">MLVAPSLLLLVFLVSFGTLNAASECGEIPITEWSGTESRRKQPLKSPIDLVVIQHTVSNDCFTDEECLLSVNSLRQHHMRLAGFKDLGYSFVAGGNGKIYEGAGWNHIGAHTLHYNNISIGIGFIGDFREKLPTQQALQAVQDFLACGVENNLLTEDYHVVGHQQLINTLSPGAVLQSEIESWPHWLDNARKVLG</sequence>
<dbReference type="FunFam" id="3.40.80.10:FF:000001">
    <property type="entry name" value="Peptidoglycan recognition protein 1"/>
    <property type="match status" value="1"/>
</dbReference>
<dbReference type="EnsemblMetazoa" id="NM_001044095.1">
    <property type="protein sequence ID" value="NP_001037560.1"/>
    <property type="gene ID" value="GeneID_732851"/>
</dbReference>
<dbReference type="OrthoDB" id="10001926at2759"/>
<evidence type="ECO:0000256" key="8">
    <source>
        <dbReference type="PIRSR" id="PIRSR037945-1"/>
    </source>
</evidence>
<evidence type="ECO:0000256" key="2">
    <source>
        <dbReference type="ARBA" id="ARBA00011245"/>
    </source>
</evidence>
<evidence type="ECO:0000256" key="4">
    <source>
        <dbReference type="ARBA" id="ARBA00022729"/>
    </source>
</evidence>
<evidence type="ECO:0000313" key="14">
    <source>
        <dbReference type="Proteomes" id="UP000005204"/>
    </source>
</evidence>
<evidence type="ECO:0000313" key="12">
    <source>
        <dbReference type="EMBL" id="AAL32058.1"/>
    </source>
</evidence>
<dbReference type="KEGG" id="bmor:732851"/>
<evidence type="ECO:0000256" key="7">
    <source>
        <dbReference type="PIRNR" id="PIRNR037945"/>
    </source>
</evidence>
<evidence type="ECO:0000256" key="1">
    <source>
        <dbReference type="ARBA" id="ARBA00007553"/>
    </source>
</evidence>
<dbReference type="GO" id="GO:0008745">
    <property type="term" value="F:N-acetylmuramoyl-L-alanine amidase activity"/>
    <property type="evidence" value="ECO:0007669"/>
    <property type="project" value="InterPro"/>
</dbReference>
<keyword evidence="3 7" id="KW-0399">Innate immunity</keyword>
<proteinExistence type="evidence at transcript level"/>
<dbReference type="Gene3D" id="3.40.80.10">
    <property type="entry name" value="Peptidoglycan recognition protein-like"/>
    <property type="match status" value="1"/>
</dbReference>
<feature type="domain" description="Peptidoglycan recognition protein family" evidence="11">
    <location>
        <begin position="25"/>
        <end position="167"/>
    </location>
</feature>
<dbReference type="PANTHER" id="PTHR11022">
    <property type="entry name" value="PEPTIDOGLYCAN RECOGNITION PROTEIN"/>
    <property type="match status" value="1"/>
</dbReference>
<dbReference type="GO" id="GO:0045087">
    <property type="term" value="P:innate immune response"/>
    <property type="evidence" value="ECO:0007669"/>
    <property type="project" value="UniProtKB-KW"/>
</dbReference>
<feature type="chain" id="PRO_5004315762" description="Peptidoglycan-recognition protein" evidence="9">
    <location>
        <begin position="22"/>
        <end position="195"/>
    </location>
</feature>
<keyword evidence="4 9" id="KW-0732">Signal</keyword>
<reference evidence="12" key="1">
    <citation type="submission" date="2001-10" db="EMBL/GenBank/DDBJ databases">
        <authorList>
            <person name="Kim S.H."/>
            <person name="Lee H.S."/>
            <person name="Kim J.W."/>
            <person name="Lee Y.S."/>
            <person name="Ryu K.S."/>
            <person name="Jun Y."/>
            <person name="Minoru Y."/>
        </authorList>
    </citation>
    <scope>NUCLEOTIDE SEQUENCE</scope>
</reference>
<evidence type="ECO:0000256" key="5">
    <source>
        <dbReference type="ARBA" id="ARBA00022859"/>
    </source>
</evidence>
<accession>Q8WSZ1</accession>
<dbReference type="GO" id="GO:0008270">
    <property type="term" value="F:zinc ion binding"/>
    <property type="evidence" value="ECO:0007669"/>
    <property type="project" value="InterPro"/>
</dbReference>
<dbReference type="InterPro" id="IPR002502">
    <property type="entry name" value="Amidase_domain"/>
</dbReference>
<reference evidence="14" key="2">
    <citation type="journal article" date="2008" name="Insect Biochem. Mol. Biol.">
        <title>The genome of a lepidopteran model insect, the silkworm Bombyx mori.</title>
        <authorList>
            <consortium name="International Silkworm Genome Consortium"/>
        </authorList>
    </citation>
    <scope>NUCLEOTIDE SEQUENCE [LARGE SCALE GENOMIC DNA]</scope>
    <source>
        <strain evidence="14">p50T</strain>
    </source>
</reference>
<feature type="signal peptide" evidence="9">
    <location>
        <begin position="1"/>
        <end position="21"/>
    </location>
</feature>
<evidence type="ECO:0000259" key="11">
    <source>
        <dbReference type="SMART" id="SM00701"/>
    </source>
</evidence>